<feature type="transmembrane region" description="Helical" evidence="2">
    <location>
        <begin position="40"/>
        <end position="60"/>
    </location>
</feature>
<feature type="transmembrane region" description="Helical" evidence="2">
    <location>
        <begin position="12"/>
        <end position="34"/>
    </location>
</feature>
<accession>A0ABS5IRE7</accession>
<dbReference type="Pfam" id="PF10756">
    <property type="entry name" value="bPH_6"/>
    <property type="match status" value="1"/>
</dbReference>
<comment type="caution">
    <text evidence="4">The sequence shown here is derived from an EMBL/GenBank/DDBJ whole genome shotgun (WGS) entry which is preliminary data.</text>
</comment>
<organism evidence="4 5">
    <name type="scientific">Microbacterium paraoxydans</name>
    <dbReference type="NCBI Taxonomy" id="199592"/>
    <lineage>
        <taxon>Bacteria</taxon>
        <taxon>Bacillati</taxon>
        <taxon>Actinomycetota</taxon>
        <taxon>Actinomycetes</taxon>
        <taxon>Micrococcales</taxon>
        <taxon>Microbacteriaceae</taxon>
        <taxon>Microbacterium</taxon>
    </lineage>
</organism>
<dbReference type="Proteomes" id="UP000678243">
    <property type="component" value="Unassembled WGS sequence"/>
</dbReference>
<feature type="transmembrane region" description="Helical" evidence="2">
    <location>
        <begin position="166"/>
        <end position="186"/>
    </location>
</feature>
<feature type="domain" description="Low molecular weight protein antigen 6 PH" evidence="3">
    <location>
        <begin position="67"/>
        <end position="114"/>
    </location>
</feature>
<evidence type="ECO:0000256" key="2">
    <source>
        <dbReference type="SAM" id="Phobius"/>
    </source>
</evidence>
<sequence length="187" mass="20433">MASPAQPEDARTYRASSGTVVLVLSVLLVLFLLGDTVINGSIVQALLIAPWMLLALWIVYEISFVSHVRVDAHGATVQNLLRRTSFGWGHVRDIDLRWQLEFALDDGRTLTCWGGPARARPPRPRRDEDAEPRVPSGLQALTDIRDRWSAAAAADAPIRRTWDGPALIALAVIVLWAAAALVVVNLG</sequence>
<gene>
    <name evidence="4" type="ORF">KE274_15620</name>
</gene>
<keyword evidence="2" id="KW-0472">Membrane</keyword>
<keyword evidence="2" id="KW-0812">Transmembrane</keyword>
<evidence type="ECO:0000256" key="1">
    <source>
        <dbReference type="SAM" id="MobiDB-lite"/>
    </source>
</evidence>
<dbReference type="EMBL" id="JAGTUK010000005">
    <property type="protein sequence ID" value="MBS0025533.1"/>
    <property type="molecule type" value="Genomic_DNA"/>
</dbReference>
<keyword evidence="5" id="KW-1185">Reference proteome</keyword>
<evidence type="ECO:0000313" key="4">
    <source>
        <dbReference type="EMBL" id="MBS0025533.1"/>
    </source>
</evidence>
<keyword evidence="2" id="KW-1133">Transmembrane helix</keyword>
<proteinExistence type="predicted"/>
<evidence type="ECO:0000259" key="3">
    <source>
        <dbReference type="Pfam" id="PF10756"/>
    </source>
</evidence>
<feature type="region of interest" description="Disordered" evidence="1">
    <location>
        <begin position="115"/>
        <end position="134"/>
    </location>
</feature>
<evidence type="ECO:0000313" key="5">
    <source>
        <dbReference type="Proteomes" id="UP000678243"/>
    </source>
</evidence>
<reference evidence="4 5" key="1">
    <citation type="submission" date="2021-04" db="EMBL/GenBank/DDBJ databases">
        <title>Whole genome analysis of root endophytic bacterium Microbacterium paraoxydans ku-mp colonizing RP-bio226 rice variety.</title>
        <authorList>
            <person name="Ulaganathan K."/>
            <person name="Latha B."/>
        </authorList>
    </citation>
    <scope>NUCLEOTIDE SEQUENCE [LARGE SCALE GENOMIC DNA]</scope>
    <source>
        <strain evidence="5">ku-mp</strain>
    </source>
</reference>
<dbReference type="RefSeq" id="WP_211545416.1">
    <property type="nucleotide sequence ID" value="NZ_CBDREF010000006.1"/>
</dbReference>
<dbReference type="InterPro" id="IPR019692">
    <property type="entry name" value="CFP-6_PH"/>
</dbReference>
<name>A0ABS5IRE7_9MICO</name>
<protein>
    <submittedName>
        <fullName evidence="4">PH domain-containing protein</fullName>
    </submittedName>
</protein>